<evidence type="ECO:0000259" key="7">
    <source>
        <dbReference type="PROSITE" id="PS50888"/>
    </source>
</evidence>
<dbReference type="PANTHER" id="PTHR10985">
    <property type="entry name" value="BASIC HELIX-LOOP-HELIX TRANSCRIPTION FACTOR, HES-RELATED"/>
    <property type="match status" value="1"/>
</dbReference>
<dbReference type="InterPro" id="IPR036638">
    <property type="entry name" value="HLH_DNA-bd_sf"/>
</dbReference>
<dbReference type="GO" id="GO:0005634">
    <property type="term" value="C:nucleus"/>
    <property type="evidence" value="ECO:0007669"/>
    <property type="project" value="UniProtKB-SubCell"/>
</dbReference>
<keyword evidence="3" id="KW-0238">DNA-binding</keyword>
<protein>
    <submittedName>
        <fullName evidence="8">Transcription factor HES-4</fullName>
    </submittedName>
</protein>
<dbReference type="GO" id="GO:0046983">
    <property type="term" value="F:protein dimerization activity"/>
    <property type="evidence" value="ECO:0007669"/>
    <property type="project" value="InterPro"/>
</dbReference>
<dbReference type="FunFam" id="4.10.280.10:FF:000009">
    <property type="entry name" value="Transcription factor HES-1"/>
    <property type="match status" value="1"/>
</dbReference>
<dbReference type="EMBL" id="JARQWQ010000012">
    <property type="protein sequence ID" value="KAK2568251.1"/>
    <property type="molecule type" value="Genomic_DNA"/>
</dbReference>
<evidence type="ECO:0000256" key="4">
    <source>
        <dbReference type="ARBA" id="ARBA00023163"/>
    </source>
</evidence>
<name>A0AAD9QWA9_ACRCE</name>
<dbReference type="Gene3D" id="4.10.280.10">
    <property type="entry name" value="Helix-loop-helix DNA-binding domain"/>
    <property type="match status" value="1"/>
</dbReference>
<keyword evidence="9" id="KW-1185">Reference proteome</keyword>
<gene>
    <name evidence="8" type="ORF">P5673_007250</name>
</gene>
<evidence type="ECO:0000256" key="1">
    <source>
        <dbReference type="ARBA" id="ARBA00004123"/>
    </source>
</evidence>
<sequence length="236" mass="26719">MVQESSKFVKDKDSETKKWSKPVMEKKRRERINRSLEELKRLVLQAQNRDASRYTKLEKADILEMTVYHLRNLRHQRAVMCSTDPHVLLKYHAGYSAYIAGMAECAVGEDYCDPEVRTQIPCQIACYPQVATDVGLQSSSRTQTAVQVESSKEITAKNPTQLFPPDALELRPLSRTVVPPYVVPRYRGRPSAGSIPVHYVPVLSTESSGPCMVHRDVVPHGTSSGLQLTDPLWRPW</sequence>
<dbReference type="SMART" id="SM00353">
    <property type="entry name" value="HLH"/>
    <property type="match status" value="1"/>
</dbReference>
<evidence type="ECO:0000256" key="3">
    <source>
        <dbReference type="ARBA" id="ARBA00023125"/>
    </source>
</evidence>
<dbReference type="AlphaFoldDB" id="A0AAD9QWA9"/>
<feature type="region of interest" description="Disordered" evidence="6">
    <location>
        <begin position="1"/>
        <end position="27"/>
    </location>
</feature>
<evidence type="ECO:0000256" key="6">
    <source>
        <dbReference type="SAM" id="MobiDB-lite"/>
    </source>
</evidence>
<comment type="subcellular location">
    <subcellularLocation>
        <location evidence="1">Nucleus</location>
    </subcellularLocation>
</comment>
<dbReference type="GO" id="GO:0003677">
    <property type="term" value="F:DNA binding"/>
    <property type="evidence" value="ECO:0007669"/>
    <property type="project" value="UniProtKB-KW"/>
</dbReference>
<evidence type="ECO:0000313" key="8">
    <source>
        <dbReference type="EMBL" id="KAK2568251.1"/>
    </source>
</evidence>
<evidence type="ECO:0000256" key="5">
    <source>
        <dbReference type="ARBA" id="ARBA00023242"/>
    </source>
</evidence>
<accession>A0AAD9QWA9</accession>
<keyword evidence="4" id="KW-0804">Transcription</keyword>
<keyword evidence="5" id="KW-0539">Nucleus</keyword>
<dbReference type="Proteomes" id="UP001249851">
    <property type="component" value="Unassembled WGS sequence"/>
</dbReference>
<organism evidence="8 9">
    <name type="scientific">Acropora cervicornis</name>
    <name type="common">Staghorn coral</name>
    <dbReference type="NCBI Taxonomy" id="6130"/>
    <lineage>
        <taxon>Eukaryota</taxon>
        <taxon>Metazoa</taxon>
        <taxon>Cnidaria</taxon>
        <taxon>Anthozoa</taxon>
        <taxon>Hexacorallia</taxon>
        <taxon>Scleractinia</taxon>
        <taxon>Astrocoeniina</taxon>
        <taxon>Acroporidae</taxon>
        <taxon>Acropora</taxon>
    </lineage>
</organism>
<dbReference type="CDD" id="cd11410">
    <property type="entry name" value="bHLH_O_HES"/>
    <property type="match status" value="1"/>
</dbReference>
<dbReference type="Pfam" id="PF00010">
    <property type="entry name" value="HLH"/>
    <property type="match status" value="1"/>
</dbReference>
<feature type="compositionally biased region" description="Basic and acidic residues" evidence="6">
    <location>
        <begin position="7"/>
        <end position="27"/>
    </location>
</feature>
<reference evidence="8" key="2">
    <citation type="journal article" date="2023" name="Science">
        <title>Genomic signatures of disease resistance in endangered staghorn corals.</title>
        <authorList>
            <person name="Vollmer S.V."/>
            <person name="Selwyn J.D."/>
            <person name="Despard B.A."/>
            <person name="Roesel C.L."/>
        </authorList>
    </citation>
    <scope>NUCLEOTIDE SEQUENCE</scope>
    <source>
        <strain evidence="8">K2</strain>
    </source>
</reference>
<keyword evidence="2" id="KW-0805">Transcription regulation</keyword>
<dbReference type="SUPFAM" id="SSF47459">
    <property type="entry name" value="HLH, helix-loop-helix DNA-binding domain"/>
    <property type="match status" value="1"/>
</dbReference>
<dbReference type="PROSITE" id="PS50888">
    <property type="entry name" value="BHLH"/>
    <property type="match status" value="1"/>
</dbReference>
<comment type="caution">
    <text evidence="8">The sequence shown here is derived from an EMBL/GenBank/DDBJ whole genome shotgun (WGS) entry which is preliminary data.</text>
</comment>
<evidence type="ECO:0000256" key="2">
    <source>
        <dbReference type="ARBA" id="ARBA00023015"/>
    </source>
</evidence>
<dbReference type="InterPro" id="IPR011598">
    <property type="entry name" value="bHLH_dom"/>
</dbReference>
<proteinExistence type="predicted"/>
<dbReference type="InterPro" id="IPR050370">
    <property type="entry name" value="HES_HEY"/>
</dbReference>
<feature type="domain" description="BHLH" evidence="7">
    <location>
        <begin position="16"/>
        <end position="73"/>
    </location>
</feature>
<evidence type="ECO:0000313" key="9">
    <source>
        <dbReference type="Proteomes" id="UP001249851"/>
    </source>
</evidence>
<reference evidence="8" key="1">
    <citation type="journal article" date="2023" name="G3 (Bethesda)">
        <title>Whole genome assembly and annotation of the endangered Caribbean coral Acropora cervicornis.</title>
        <authorList>
            <person name="Selwyn J.D."/>
            <person name="Vollmer S.V."/>
        </authorList>
    </citation>
    <scope>NUCLEOTIDE SEQUENCE</scope>
    <source>
        <strain evidence="8">K2</strain>
    </source>
</reference>